<evidence type="ECO:0000313" key="1">
    <source>
        <dbReference type="EMBL" id="PKI53498.1"/>
    </source>
</evidence>
<evidence type="ECO:0008006" key="3">
    <source>
        <dbReference type="Google" id="ProtNLM"/>
    </source>
</evidence>
<dbReference type="EMBL" id="PGOL01001856">
    <property type="protein sequence ID" value="PKI53498.1"/>
    <property type="molecule type" value="Genomic_DNA"/>
</dbReference>
<proteinExistence type="predicted"/>
<accession>A0A2I0JB93</accession>
<protein>
    <recommendedName>
        <fullName evidence="3">DDE Tnp4 domain-containing protein</fullName>
    </recommendedName>
</protein>
<gene>
    <name evidence="1" type="ORF">CRG98_026104</name>
</gene>
<reference evidence="1 2" key="1">
    <citation type="submission" date="2017-11" db="EMBL/GenBank/DDBJ databases">
        <title>De-novo sequencing of pomegranate (Punica granatum L.) genome.</title>
        <authorList>
            <person name="Akparov Z."/>
            <person name="Amiraslanov A."/>
            <person name="Hajiyeva S."/>
            <person name="Abbasov M."/>
            <person name="Kaur K."/>
            <person name="Hamwieh A."/>
            <person name="Solovyev V."/>
            <person name="Salamov A."/>
            <person name="Braich B."/>
            <person name="Kosarev P."/>
            <person name="Mahmoud A."/>
            <person name="Hajiyev E."/>
            <person name="Babayeva S."/>
            <person name="Izzatullayeva V."/>
            <person name="Mammadov A."/>
            <person name="Mammadov A."/>
            <person name="Sharifova S."/>
            <person name="Ojaghi J."/>
            <person name="Eynullazada K."/>
            <person name="Bayramov B."/>
            <person name="Abdulazimova A."/>
            <person name="Shahmuradov I."/>
        </authorList>
    </citation>
    <scope>NUCLEOTIDE SEQUENCE [LARGE SCALE GENOMIC DNA]</scope>
    <source>
        <strain evidence="2">cv. AG2017</strain>
        <tissue evidence="1">Leaf</tissue>
    </source>
</reference>
<dbReference type="Proteomes" id="UP000233551">
    <property type="component" value="Unassembled WGS sequence"/>
</dbReference>
<sequence length="106" mass="12209">MHLNIMEDWPTLNVFAACDFDLKFTYVLPGWEGTASDSRILKDAVTREDSLNIPEDELIPELDAELENQSQHQNECRGTRNDREDEIEGELIRDAIAANVWNDYVL</sequence>
<comment type="caution">
    <text evidence="1">The sequence shown here is derived from an EMBL/GenBank/DDBJ whole genome shotgun (WGS) entry which is preliminary data.</text>
</comment>
<organism evidence="1 2">
    <name type="scientific">Punica granatum</name>
    <name type="common">Pomegranate</name>
    <dbReference type="NCBI Taxonomy" id="22663"/>
    <lineage>
        <taxon>Eukaryota</taxon>
        <taxon>Viridiplantae</taxon>
        <taxon>Streptophyta</taxon>
        <taxon>Embryophyta</taxon>
        <taxon>Tracheophyta</taxon>
        <taxon>Spermatophyta</taxon>
        <taxon>Magnoliopsida</taxon>
        <taxon>eudicotyledons</taxon>
        <taxon>Gunneridae</taxon>
        <taxon>Pentapetalae</taxon>
        <taxon>rosids</taxon>
        <taxon>malvids</taxon>
        <taxon>Myrtales</taxon>
        <taxon>Lythraceae</taxon>
        <taxon>Punica</taxon>
    </lineage>
</organism>
<keyword evidence="2" id="KW-1185">Reference proteome</keyword>
<dbReference type="STRING" id="22663.A0A2I0JB93"/>
<evidence type="ECO:0000313" key="2">
    <source>
        <dbReference type="Proteomes" id="UP000233551"/>
    </source>
</evidence>
<name>A0A2I0JB93_PUNGR</name>
<dbReference type="AlphaFoldDB" id="A0A2I0JB93"/>